<evidence type="ECO:0000256" key="1">
    <source>
        <dbReference type="SAM" id="SignalP"/>
    </source>
</evidence>
<name>A0A4Q1UPJ9_9BRAD</name>
<organism evidence="3 4">
    <name type="scientific">Bradyrhizobium betae</name>
    <dbReference type="NCBI Taxonomy" id="244734"/>
    <lineage>
        <taxon>Bacteria</taxon>
        <taxon>Pseudomonadati</taxon>
        <taxon>Pseudomonadota</taxon>
        <taxon>Alphaproteobacteria</taxon>
        <taxon>Hyphomicrobiales</taxon>
        <taxon>Nitrobacteraceae</taxon>
        <taxon>Bradyrhizobium</taxon>
    </lineage>
</organism>
<evidence type="ECO:0000313" key="4">
    <source>
        <dbReference type="Proteomes" id="UP000290819"/>
    </source>
</evidence>
<dbReference type="OrthoDB" id="517560at2"/>
<gene>
    <name evidence="3" type="ORF">B5V03_31550</name>
</gene>
<dbReference type="PANTHER" id="PTHR36933:SF1">
    <property type="entry name" value="SLL0788 PROTEIN"/>
    <property type="match status" value="1"/>
</dbReference>
<dbReference type="EMBL" id="MZXW01000047">
    <property type="protein sequence ID" value="RXT37791.1"/>
    <property type="molecule type" value="Genomic_DNA"/>
</dbReference>
<feature type="chain" id="PRO_5020252592" description="DUF305 domain-containing protein" evidence="1">
    <location>
        <begin position="35"/>
        <end position="150"/>
    </location>
</feature>
<sequence>MEFDVPLVSRGFVRRRAISLATSLSVMATSFALAQDPKHGSEDRRVTDADEQQFLFEIDLAMSNMNRRMLMTPTGEIDRDFVNVMVPHHQGAIDMARAEIKYGRNDELRQLARRMMSEQKEEISSLRHALPAVARLAPSTGAEIASHAPN</sequence>
<dbReference type="Gene3D" id="1.20.1260.10">
    <property type="match status" value="1"/>
</dbReference>
<proteinExistence type="predicted"/>
<dbReference type="Proteomes" id="UP000290819">
    <property type="component" value="Unassembled WGS sequence"/>
</dbReference>
<dbReference type="AlphaFoldDB" id="A0A4Q1UPJ9"/>
<dbReference type="InterPro" id="IPR005183">
    <property type="entry name" value="DUF305_CopM-like"/>
</dbReference>
<dbReference type="Pfam" id="PF03713">
    <property type="entry name" value="DUF305"/>
    <property type="match status" value="1"/>
</dbReference>
<accession>A0A4Q1UPJ9</accession>
<keyword evidence="1" id="KW-0732">Signal</keyword>
<reference evidence="3 4" key="1">
    <citation type="submission" date="2017-03" db="EMBL/GenBank/DDBJ databases">
        <authorList>
            <person name="Safronova V.I."/>
            <person name="Sazanova A.L."/>
            <person name="Chirak E.R."/>
        </authorList>
    </citation>
    <scope>NUCLEOTIDE SEQUENCE [LARGE SCALE GENOMIC DNA]</scope>
    <source>
        <strain evidence="3 4">Opo-243</strain>
    </source>
</reference>
<dbReference type="RefSeq" id="WP_129274363.1">
    <property type="nucleotide sequence ID" value="NZ_MZXW01000047.1"/>
</dbReference>
<dbReference type="InterPro" id="IPR012347">
    <property type="entry name" value="Ferritin-like"/>
</dbReference>
<comment type="caution">
    <text evidence="3">The sequence shown here is derived from an EMBL/GenBank/DDBJ whole genome shotgun (WGS) entry which is preliminary data.</text>
</comment>
<dbReference type="PANTHER" id="PTHR36933">
    <property type="entry name" value="SLL0788 PROTEIN"/>
    <property type="match status" value="1"/>
</dbReference>
<protein>
    <recommendedName>
        <fullName evidence="2">DUF305 domain-containing protein</fullName>
    </recommendedName>
</protein>
<feature type="signal peptide" evidence="1">
    <location>
        <begin position="1"/>
        <end position="34"/>
    </location>
</feature>
<evidence type="ECO:0000313" key="3">
    <source>
        <dbReference type="EMBL" id="RXT37791.1"/>
    </source>
</evidence>
<evidence type="ECO:0000259" key="2">
    <source>
        <dbReference type="Pfam" id="PF03713"/>
    </source>
</evidence>
<keyword evidence="4" id="KW-1185">Reference proteome</keyword>
<feature type="domain" description="DUF305" evidence="2">
    <location>
        <begin position="58"/>
        <end position="129"/>
    </location>
</feature>